<name>A0A9D2D600_9FIRM</name>
<feature type="transmembrane region" description="Helical" evidence="1">
    <location>
        <begin position="100"/>
        <end position="121"/>
    </location>
</feature>
<dbReference type="EMBL" id="DXCF01000005">
    <property type="protein sequence ID" value="HIZ09169.1"/>
    <property type="molecule type" value="Genomic_DNA"/>
</dbReference>
<keyword evidence="1" id="KW-1133">Transmembrane helix</keyword>
<keyword evidence="1" id="KW-0472">Membrane</keyword>
<sequence length="290" mass="31380">MKTCKNCGRQFEGNFCPACGTKADASCPNCGAALSQGAVFCQNCGARVNAAAPVPNAPAVNRAPVPAPAPNAYPAPAPVPGGPSASVYTGGAFGLFFARLWAVLISVLSLTLLMPAMICFFQRFKAKRTFIDGRRVVFDGKGIQLFGKYLLWLLLCIVTLLIYSLWINVRLRKWITQHTHLEGAPADAVSDYDGGAIACFFVNLWAVIVAIITLGFGSGWAVCFVSRWHAKHTVIDGMQQVFDGKGGALLGKFICWFLLTLITLGIFSFWYAVKVLKWTTSHTHLVPKTA</sequence>
<feature type="transmembrane region" description="Helical" evidence="1">
    <location>
        <begin position="204"/>
        <end position="228"/>
    </location>
</feature>
<evidence type="ECO:0000256" key="1">
    <source>
        <dbReference type="SAM" id="Phobius"/>
    </source>
</evidence>
<proteinExistence type="predicted"/>
<dbReference type="InterPro" id="IPR010295">
    <property type="entry name" value="DUF898"/>
</dbReference>
<reference evidence="3" key="2">
    <citation type="submission" date="2021-04" db="EMBL/GenBank/DDBJ databases">
        <authorList>
            <person name="Gilroy R."/>
        </authorList>
    </citation>
    <scope>NUCLEOTIDE SEQUENCE</scope>
    <source>
        <strain evidence="3">CHK192-19661</strain>
    </source>
</reference>
<accession>A0A9D2D600</accession>
<dbReference type="Pfam" id="PF05987">
    <property type="entry name" value="DUF898"/>
    <property type="match status" value="1"/>
</dbReference>
<dbReference type="InterPro" id="IPR026870">
    <property type="entry name" value="Zinc_ribbon_dom"/>
</dbReference>
<evidence type="ECO:0000259" key="2">
    <source>
        <dbReference type="Pfam" id="PF13240"/>
    </source>
</evidence>
<reference evidence="3" key="1">
    <citation type="journal article" date="2021" name="PeerJ">
        <title>Extensive microbial diversity within the chicken gut microbiome revealed by metagenomics and culture.</title>
        <authorList>
            <person name="Gilroy R."/>
            <person name="Ravi A."/>
            <person name="Getino M."/>
            <person name="Pursley I."/>
            <person name="Horton D.L."/>
            <person name="Alikhan N.F."/>
            <person name="Baker D."/>
            <person name="Gharbi K."/>
            <person name="Hall N."/>
            <person name="Watson M."/>
            <person name="Adriaenssens E.M."/>
            <person name="Foster-Nyarko E."/>
            <person name="Jarju S."/>
            <person name="Secka A."/>
            <person name="Antonio M."/>
            <person name="Oren A."/>
            <person name="Chaudhuri R.R."/>
            <person name="La Ragione R."/>
            <person name="Hildebrand F."/>
            <person name="Pallen M.J."/>
        </authorList>
    </citation>
    <scope>NUCLEOTIDE SEQUENCE</scope>
    <source>
        <strain evidence="3">CHK192-19661</strain>
    </source>
</reference>
<evidence type="ECO:0000313" key="4">
    <source>
        <dbReference type="Proteomes" id="UP000824025"/>
    </source>
</evidence>
<dbReference type="AlphaFoldDB" id="A0A9D2D600"/>
<dbReference type="Proteomes" id="UP000824025">
    <property type="component" value="Unassembled WGS sequence"/>
</dbReference>
<dbReference type="Pfam" id="PF13240">
    <property type="entry name" value="Zn_Ribbon_1"/>
    <property type="match status" value="1"/>
</dbReference>
<comment type="caution">
    <text evidence="3">The sequence shown here is derived from an EMBL/GenBank/DDBJ whole genome shotgun (WGS) entry which is preliminary data.</text>
</comment>
<evidence type="ECO:0000313" key="3">
    <source>
        <dbReference type="EMBL" id="HIZ09169.1"/>
    </source>
</evidence>
<feature type="transmembrane region" description="Helical" evidence="1">
    <location>
        <begin position="149"/>
        <end position="167"/>
    </location>
</feature>
<feature type="domain" description="Zinc-ribbon" evidence="2">
    <location>
        <begin position="27"/>
        <end position="47"/>
    </location>
</feature>
<feature type="transmembrane region" description="Helical" evidence="1">
    <location>
        <begin position="249"/>
        <end position="273"/>
    </location>
</feature>
<organism evidence="3 4">
    <name type="scientific">Candidatus Borkfalkia avicola</name>
    <dbReference type="NCBI Taxonomy" id="2838503"/>
    <lineage>
        <taxon>Bacteria</taxon>
        <taxon>Bacillati</taxon>
        <taxon>Bacillota</taxon>
        <taxon>Clostridia</taxon>
        <taxon>Christensenellales</taxon>
        <taxon>Christensenellaceae</taxon>
        <taxon>Candidatus Borkfalkia</taxon>
    </lineage>
</organism>
<keyword evidence="1" id="KW-0812">Transmembrane</keyword>
<gene>
    <name evidence="3" type="ORF">H9726_01650</name>
</gene>
<protein>
    <submittedName>
        <fullName evidence="3">DUF898 family protein</fullName>
    </submittedName>
</protein>